<name>A2E623_TRIV3</name>
<dbReference type="SMR" id="A2E623"/>
<reference evidence="1" key="1">
    <citation type="submission" date="2006-10" db="EMBL/GenBank/DDBJ databases">
        <authorList>
            <person name="Amadeo P."/>
            <person name="Zhao Q."/>
            <person name="Wortman J."/>
            <person name="Fraser-Liggett C."/>
            <person name="Carlton J."/>
        </authorList>
    </citation>
    <scope>NUCLEOTIDE SEQUENCE</scope>
    <source>
        <strain evidence="1">G3</strain>
    </source>
</reference>
<dbReference type="KEGG" id="tva:4769813"/>
<dbReference type="Proteomes" id="UP000001542">
    <property type="component" value="Unassembled WGS sequence"/>
</dbReference>
<reference evidence="1" key="2">
    <citation type="journal article" date="2007" name="Science">
        <title>Draft genome sequence of the sexually transmitted pathogen Trichomonas vaginalis.</title>
        <authorList>
            <person name="Carlton J.M."/>
            <person name="Hirt R.P."/>
            <person name="Silva J.C."/>
            <person name="Delcher A.L."/>
            <person name="Schatz M."/>
            <person name="Zhao Q."/>
            <person name="Wortman J.R."/>
            <person name="Bidwell S.L."/>
            <person name="Alsmark U.C.M."/>
            <person name="Besteiro S."/>
            <person name="Sicheritz-Ponten T."/>
            <person name="Noel C.J."/>
            <person name="Dacks J.B."/>
            <person name="Foster P.G."/>
            <person name="Simillion C."/>
            <person name="Van de Peer Y."/>
            <person name="Miranda-Saavedra D."/>
            <person name="Barton G.J."/>
            <person name="Westrop G.D."/>
            <person name="Mueller S."/>
            <person name="Dessi D."/>
            <person name="Fiori P.L."/>
            <person name="Ren Q."/>
            <person name="Paulsen I."/>
            <person name="Zhang H."/>
            <person name="Bastida-Corcuera F.D."/>
            <person name="Simoes-Barbosa A."/>
            <person name="Brown M.T."/>
            <person name="Hayes R.D."/>
            <person name="Mukherjee M."/>
            <person name="Okumura C.Y."/>
            <person name="Schneider R."/>
            <person name="Smith A.J."/>
            <person name="Vanacova S."/>
            <person name="Villalvazo M."/>
            <person name="Haas B.J."/>
            <person name="Pertea M."/>
            <person name="Feldblyum T.V."/>
            <person name="Utterback T.R."/>
            <person name="Shu C.L."/>
            <person name="Osoegawa K."/>
            <person name="de Jong P.J."/>
            <person name="Hrdy I."/>
            <person name="Horvathova L."/>
            <person name="Zubacova Z."/>
            <person name="Dolezal P."/>
            <person name="Malik S.B."/>
            <person name="Logsdon J.M. Jr."/>
            <person name="Henze K."/>
            <person name="Gupta A."/>
            <person name="Wang C.C."/>
            <person name="Dunne R.L."/>
            <person name="Upcroft J.A."/>
            <person name="Upcroft P."/>
            <person name="White O."/>
            <person name="Salzberg S.L."/>
            <person name="Tang P."/>
            <person name="Chiu C.-H."/>
            <person name="Lee Y.-S."/>
            <person name="Embley T.M."/>
            <person name="Coombs G.H."/>
            <person name="Mottram J.C."/>
            <person name="Tachezy J."/>
            <person name="Fraser-Liggett C.M."/>
            <person name="Johnson P.J."/>
        </authorList>
    </citation>
    <scope>NUCLEOTIDE SEQUENCE [LARGE SCALE GENOMIC DNA]</scope>
    <source>
        <strain evidence="1">G3</strain>
    </source>
</reference>
<dbReference type="OrthoDB" id="10617961at2759"/>
<sequence length="410" mass="46745">MKDFAEGCVLVTCKAGKASFITAFTPDDLDLQIFNQDFYSCAFPKNLSKGTQSSVFAFTVGSMTAYTWSFQYGSNVDSIIILSSLPYPHLFLNLLSEVSQNCPANDTNFDEDTRFNLVVSFINSWKLQAEGKVLYSSIEASGYFGLSNFGYSSIDPYHYFGKDTDYTKIWKSLLLNQGVAVIGDDKSSICQGVFSLLGLFEPFKFNGEYLITNNPKDSRLFDTSKKYSIVGILTNNFNASKYKRKFGICLQIDTKTGQELDTVIIHKKQKLLYDLMETISNRNLETDPYHELLSRRLVTDDIDTVMCPQMKKKTLTFSELRIFETTRLVSEWMNGRTYRPELRESFLSNTPSEIVEKIETKDLPLALSAVNSIKAMFPNDSHFQSVMRKHRRLIEDRLGQINRRSSDSEL</sequence>
<evidence type="ECO:0000313" key="1">
    <source>
        <dbReference type="EMBL" id="EAY11865.1"/>
    </source>
</evidence>
<dbReference type="GO" id="GO:0055037">
    <property type="term" value="C:recycling endosome"/>
    <property type="evidence" value="ECO:0000318"/>
    <property type="project" value="GO_Central"/>
</dbReference>
<dbReference type="VEuPathDB" id="TrichDB:TVAG_362450"/>
<organism evidence="1 2">
    <name type="scientific">Trichomonas vaginalis (strain ATCC PRA-98 / G3)</name>
    <dbReference type="NCBI Taxonomy" id="412133"/>
    <lineage>
        <taxon>Eukaryota</taxon>
        <taxon>Metamonada</taxon>
        <taxon>Parabasalia</taxon>
        <taxon>Trichomonadida</taxon>
        <taxon>Trichomonadidae</taxon>
        <taxon>Trichomonas</taxon>
    </lineage>
</organism>
<dbReference type="GO" id="GO:0005085">
    <property type="term" value="F:guanyl-nucleotide exchange factor activity"/>
    <property type="evidence" value="ECO:0007669"/>
    <property type="project" value="InterPro"/>
</dbReference>
<dbReference type="PANTHER" id="PTHR13677:SF0">
    <property type="entry name" value="LD41638P"/>
    <property type="match status" value="1"/>
</dbReference>
<dbReference type="InParanoid" id="A2E623"/>
<gene>
    <name evidence="1" type="ORF">TVAG_362450</name>
</gene>
<keyword evidence="2" id="KW-1185">Reference proteome</keyword>
<dbReference type="PANTHER" id="PTHR13677">
    <property type="entry name" value="LD41638P"/>
    <property type="match status" value="1"/>
</dbReference>
<evidence type="ECO:0000313" key="2">
    <source>
        <dbReference type="Proteomes" id="UP000001542"/>
    </source>
</evidence>
<accession>A2E623</accession>
<dbReference type="InterPro" id="IPR024224">
    <property type="entry name" value="DENND6"/>
</dbReference>
<dbReference type="EMBL" id="DS113311">
    <property type="protein sequence ID" value="EAY11865.1"/>
    <property type="molecule type" value="Genomic_DNA"/>
</dbReference>
<dbReference type="RefSeq" id="XP_001324088.1">
    <property type="nucleotide sequence ID" value="XM_001324053.1"/>
</dbReference>
<protein>
    <submittedName>
        <fullName evidence="1">Uncharacterized protein</fullName>
    </submittedName>
</protein>
<proteinExistence type="predicted"/>
<dbReference type="AlphaFoldDB" id="A2E623"/>
<dbReference type="VEuPathDB" id="TrichDB:TVAGG3_0366020"/>